<protein>
    <submittedName>
        <fullName evidence="2">Uncharacterized protein</fullName>
    </submittedName>
</protein>
<keyword evidence="3" id="KW-1185">Reference proteome</keyword>
<feature type="signal peptide" evidence="1">
    <location>
        <begin position="1"/>
        <end position="19"/>
    </location>
</feature>
<gene>
    <name evidence="2" type="ORF">ETB97_002994</name>
</gene>
<name>A0A8H6A1V0_PETAA</name>
<evidence type="ECO:0000313" key="2">
    <source>
        <dbReference type="EMBL" id="KAF5859332.1"/>
    </source>
</evidence>
<dbReference type="AlphaFoldDB" id="A0A8H6A1V0"/>
<organism evidence="2 3">
    <name type="scientific">Petromyces alliaceus</name>
    <name type="common">Aspergillus alliaceus</name>
    <dbReference type="NCBI Taxonomy" id="209559"/>
    <lineage>
        <taxon>Eukaryota</taxon>
        <taxon>Fungi</taxon>
        <taxon>Dikarya</taxon>
        <taxon>Ascomycota</taxon>
        <taxon>Pezizomycotina</taxon>
        <taxon>Eurotiomycetes</taxon>
        <taxon>Eurotiomycetidae</taxon>
        <taxon>Eurotiales</taxon>
        <taxon>Aspergillaceae</taxon>
        <taxon>Aspergillus</taxon>
        <taxon>Aspergillus subgen. Circumdati</taxon>
    </lineage>
</organism>
<reference evidence="2 3" key="1">
    <citation type="submission" date="2019-04" db="EMBL/GenBank/DDBJ databases">
        <title>Aspergillus burnettii sp. nov., novel species from soil in southeast Queensland.</title>
        <authorList>
            <person name="Gilchrist C.L.M."/>
            <person name="Pitt J.I."/>
            <person name="Lange L."/>
            <person name="Lacey H.J."/>
            <person name="Vuong D."/>
            <person name="Midgley D.J."/>
            <person name="Greenfield P."/>
            <person name="Bradbury M."/>
            <person name="Lacey E."/>
            <person name="Busk P.K."/>
            <person name="Pilgaard B."/>
            <person name="Chooi Y.H."/>
            <person name="Piggott A.M."/>
        </authorList>
    </citation>
    <scope>NUCLEOTIDE SEQUENCE [LARGE SCALE GENOMIC DNA]</scope>
    <source>
        <strain evidence="2 3">FRR 5400</strain>
    </source>
</reference>
<feature type="chain" id="PRO_5034948515" evidence="1">
    <location>
        <begin position="20"/>
        <end position="161"/>
    </location>
</feature>
<dbReference type="EMBL" id="SPNV01000169">
    <property type="protein sequence ID" value="KAF5859332.1"/>
    <property type="molecule type" value="Genomic_DNA"/>
</dbReference>
<sequence length="161" mass="16517">MRIGSLLALGAATTQVASAVLDPVGANHTDLATFMRRDDAVSTLTSIAAVETDMVNLVNNDAVFGEDDSDDVAADSDDISTDRRAAFAALAVALTPTAVAVKGAWVGNVVRPILPSASLTSSDALMTPSAARVSAVMDGEERCASTTSISNVSIEKTRLCC</sequence>
<proteinExistence type="predicted"/>
<keyword evidence="1" id="KW-0732">Signal</keyword>
<comment type="caution">
    <text evidence="2">The sequence shown here is derived from an EMBL/GenBank/DDBJ whole genome shotgun (WGS) entry which is preliminary data.</text>
</comment>
<dbReference type="Proteomes" id="UP000541154">
    <property type="component" value="Unassembled WGS sequence"/>
</dbReference>
<accession>A0A8H6A1V0</accession>
<evidence type="ECO:0000256" key="1">
    <source>
        <dbReference type="SAM" id="SignalP"/>
    </source>
</evidence>
<evidence type="ECO:0000313" key="3">
    <source>
        <dbReference type="Proteomes" id="UP000541154"/>
    </source>
</evidence>